<keyword evidence="6" id="KW-1185">Reference proteome</keyword>
<feature type="domain" description="Thiamine pyrophosphate enzyme N-terminal TPP-binding" evidence="4">
    <location>
        <begin position="4"/>
        <end position="97"/>
    </location>
</feature>
<feature type="domain" description="Thiamine pyrophosphate enzyme TPP-binding" evidence="3">
    <location>
        <begin position="186"/>
        <end position="256"/>
    </location>
</feature>
<dbReference type="InterPro" id="IPR011766">
    <property type="entry name" value="TPP_enzyme_TPP-bd"/>
</dbReference>
<dbReference type="SUPFAM" id="SSF52518">
    <property type="entry name" value="Thiamin diphosphate-binding fold (THDP-binding)"/>
    <property type="match status" value="2"/>
</dbReference>
<dbReference type="RefSeq" id="WP_170251654.1">
    <property type="nucleotide sequence ID" value="NZ_BHZD01000001.1"/>
</dbReference>
<comment type="caution">
    <text evidence="5">The sequence shown here is derived from an EMBL/GenBank/DDBJ whole genome shotgun (WGS) entry which is preliminary data.</text>
</comment>
<dbReference type="InterPro" id="IPR029061">
    <property type="entry name" value="THDP-binding"/>
</dbReference>
<dbReference type="CDD" id="cd00568">
    <property type="entry name" value="TPP_enzymes"/>
    <property type="match status" value="1"/>
</dbReference>
<dbReference type="AlphaFoldDB" id="A0A401VY55"/>
<dbReference type="Gene3D" id="3.40.50.970">
    <property type="match status" value="2"/>
</dbReference>
<evidence type="ECO:0000256" key="1">
    <source>
        <dbReference type="ARBA" id="ARBA00007812"/>
    </source>
</evidence>
<dbReference type="InterPro" id="IPR012001">
    <property type="entry name" value="Thiamin_PyroP_enz_TPP-bd_dom"/>
</dbReference>
<dbReference type="PANTHER" id="PTHR18968:SF13">
    <property type="entry name" value="ACETOLACTATE SYNTHASE CATALYTIC SUBUNIT, MITOCHONDRIAL"/>
    <property type="match status" value="1"/>
</dbReference>
<dbReference type="EMBL" id="BHZD01000001">
    <property type="protein sequence ID" value="GCD42014.1"/>
    <property type="molecule type" value="Genomic_DNA"/>
</dbReference>
<evidence type="ECO:0000259" key="3">
    <source>
        <dbReference type="Pfam" id="PF02775"/>
    </source>
</evidence>
<dbReference type="PANTHER" id="PTHR18968">
    <property type="entry name" value="THIAMINE PYROPHOSPHATE ENZYMES"/>
    <property type="match status" value="1"/>
</dbReference>
<organism evidence="5 6">
    <name type="scientific">Streptomyces paromomycinus</name>
    <name type="common">Streptomyces rimosus subsp. paromomycinus</name>
    <dbReference type="NCBI Taxonomy" id="92743"/>
    <lineage>
        <taxon>Bacteria</taxon>
        <taxon>Bacillati</taxon>
        <taxon>Actinomycetota</taxon>
        <taxon>Actinomycetes</taxon>
        <taxon>Kitasatosporales</taxon>
        <taxon>Streptomycetaceae</taxon>
        <taxon>Streptomyces</taxon>
    </lineage>
</organism>
<dbReference type="Proteomes" id="UP000286746">
    <property type="component" value="Unassembled WGS sequence"/>
</dbReference>
<dbReference type="GO" id="GO:0000287">
    <property type="term" value="F:magnesium ion binding"/>
    <property type="evidence" value="ECO:0007669"/>
    <property type="project" value="UniProtKB-ARBA"/>
</dbReference>
<dbReference type="GO" id="GO:0050660">
    <property type="term" value="F:flavin adenine dinucleotide binding"/>
    <property type="evidence" value="ECO:0007669"/>
    <property type="project" value="TreeGrafter"/>
</dbReference>
<proteinExistence type="inferred from homology"/>
<dbReference type="GO" id="GO:0003984">
    <property type="term" value="F:acetolactate synthase activity"/>
    <property type="evidence" value="ECO:0007669"/>
    <property type="project" value="TreeGrafter"/>
</dbReference>
<protein>
    <submittedName>
        <fullName evidence="5">Tartronate-semialdehyde synthase</fullName>
    </submittedName>
</protein>
<evidence type="ECO:0000259" key="4">
    <source>
        <dbReference type="Pfam" id="PF02776"/>
    </source>
</evidence>
<dbReference type="CDD" id="cd07035">
    <property type="entry name" value="TPP_PYR_POX_like"/>
    <property type="match status" value="1"/>
</dbReference>
<evidence type="ECO:0000256" key="2">
    <source>
        <dbReference type="ARBA" id="ARBA00023052"/>
    </source>
</evidence>
<name>A0A401VY55_STREY</name>
<dbReference type="GO" id="GO:0005948">
    <property type="term" value="C:acetolactate synthase complex"/>
    <property type="evidence" value="ECO:0007669"/>
    <property type="project" value="TreeGrafter"/>
</dbReference>
<dbReference type="Pfam" id="PF02776">
    <property type="entry name" value="TPP_enzyme_N"/>
    <property type="match status" value="1"/>
</dbReference>
<comment type="similarity">
    <text evidence="1">Belongs to the TPP enzyme family.</text>
</comment>
<evidence type="ECO:0000313" key="5">
    <source>
        <dbReference type="EMBL" id="GCD42014.1"/>
    </source>
</evidence>
<sequence length="338" mass="35032">MPVQVFGSPGAAALPWYESLERADGKRQLTADHESDAVHMAVGWARTGGRTGFAVAAPELPARTGARSGAGLDGLLAGLRTAYADAVPLVCVTGRTAPPGRDGTAVPAAALLRSARPVTKAAVRVEDPARVPQALHAAFRTARADRPGPVLVDLPYGTADHDALLGALDEQDCTRSDDGRPHRAPHRTRRFVVCGRGGPPGGQVPTAVGVRVALDASGHRDTTVVALAGAGQLPYAVGALGAAARYEVPFVLAVFDPGGRDGCGRARELMRVYGCSGHRVDGRGSLRSAVAWARKECVTTARPVLLLIAARTPAEVRAAAGTQTLVTRVPHPRVPPEA</sequence>
<dbReference type="GO" id="GO:0030976">
    <property type="term" value="F:thiamine pyrophosphate binding"/>
    <property type="evidence" value="ECO:0007669"/>
    <property type="project" value="InterPro"/>
</dbReference>
<dbReference type="Pfam" id="PF02775">
    <property type="entry name" value="TPP_enzyme_C"/>
    <property type="match status" value="1"/>
</dbReference>
<gene>
    <name evidence="5" type="primary">gcl</name>
    <name evidence="5" type="ORF">GKJPGBOP_01672</name>
</gene>
<evidence type="ECO:0000313" key="6">
    <source>
        <dbReference type="Proteomes" id="UP000286746"/>
    </source>
</evidence>
<accession>A0A401VY55</accession>
<keyword evidence="2" id="KW-0786">Thiamine pyrophosphate</keyword>
<dbReference type="GO" id="GO:0009099">
    <property type="term" value="P:L-valine biosynthetic process"/>
    <property type="evidence" value="ECO:0007669"/>
    <property type="project" value="TreeGrafter"/>
</dbReference>
<reference evidence="5 6" key="1">
    <citation type="submission" date="2018-11" db="EMBL/GenBank/DDBJ databases">
        <title>Whole genome sequence of Streptomyces paromomycinus NBRC 15454(T).</title>
        <authorList>
            <person name="Komaki H."/>
            <person name="Tamura T."/>
        </authorList>
    </citation>
    <scope>NUCLEOTIDE SEQUENCE [LARGE SCALE GENOMIC DNA]</scope>
    <source>
        <strain evidence="5 6">NBRC 15454</strain>
    </source>
</reference>
<dbReference type="InterPro" id="IPR045229">
    <property type="entry name" value="TPP_enz"/>
</dbReference>
<dbReference type="GO" id="GO:0009097">
    <property type="term" value="P:isoleucine biosynthetic process"/>
    <property type="evidence" value="ECO:0007669"/>
    <property type="project" value="TreeGrafter"/>
</dbReference>